<dbReference type="GO" id="GO:0009423">
    <property type="term" value="P:chorismate biosynthetic process"/>
    <property type="evidence" value="ECO:0007669"/>
    <property type="project" value="TreeGrafter"/>
</dbReference>
<comment type="caution">
    <text evidence="2">The sequence shown here is derived from an EMBL/GenBank/DDBJ whole genome shotgun (WGS) entry which is preliminary data.</text>
</comment>
<protein>
    <submittedName>
        <fullName evidence="2">Shikimate dehydrogenase</fullName>
        <ecNumber evidence="2">1.1.1.25</ecNumber>
    </submittedName>
</protein>
<dbReference type="SUPFAM" id="SSF51735">
    <property type="entry name" value="NAD(P)-binding Rossmann-fold domains"/>
    <property type="match status" value="1"/>
</dbReference>
<dbReference type="GO" id="GO:0005829">
    <property type="term" value="C:cytosol"/>
    <property type="evidence" value="ECO:0007669"/>
    <property type="project" value="TreeGrafter"/>
</dbReference>
<dbReference type="PANTHER" id="PTHR21089">
    <property type="entry name" value="SHIKIMATE DEHYDROGENASE"/>
    <property type="match status" value="1"/>
</dbReference>
<organism evidence="2 3">
    <name type="scientific">Botrimarina colliarenosi</name>
    <dbReference type="NCBI Taxonomy" id="2528001"/>
    <lineage>
        <taxon>Bacteria</taxon>
        <taxon>Pseudomonadati</taxon>
        <taxon>Planctomycetota</taxon>
        <taxon>Planctomycetia</taxon>
        <taxon>Pirellulales</taxon>
        <taxon>Lacipirellulaceae</taxon>
        <taxon>Botrimarina</taxon>
    </lineage>
</organism>
<dbReference type="GO" id="GO:0050661">
    <property type="term" value="F:NADP binding"/>
    <property type="evidence" value="ECO:0007669"/>
    <property type="project" value="TreeGrafter"/>
</dbReference>
<dbReference type="EMBL" id="SJPR01000003">
    <property type="protein sequence ID" value="TWT96828.1"/>
    <property type="molecule type" value="Genomic_DNA"/>
</dbReference>
<reference evidence="2 3" key="1">
    <citation type="submission" date="2019-02" db="EMBL/GenBank/DDBJ databases">
        <title>Deep-cultivation of Planctomycetes and their phenomic and genomic characterization uncovers novel biology.</title>
        <authorList>
            <person name="Wiegand S."/>
            <person name="Jogler M."/>
            <person name="Boedeker C."/>
            <person name="Pinto D."/>
            <person name="Vollmers J."/>
            <person name="Rivas-Marin E."/>
            <person name="Kohn T."/>
            <person name="Peeters S.H."/>
            <person name="Heuer A."/>
            <person name="Rast P."/>
            <person name="Oberbeckmann S."/>
            <person name="Bunk B."/>
            <person name="Jeske O."/>
            <person name="Meyerdierks A."/>
            <person name="Storesund J.E."/>
            <person name="Kallscheuer N."/>
            <person name="Luecker S."/>
            <person name="Lage O.M."/>
            <person name="Pohl T."/>
            <person name="Merkel B.J."/>
            <person name="Hornburger P."/>
            <person name="Mueller R.-W."/>
            <person name="Bruemmer F."/>
            <person name="Labrenz M."/>
            <person name="Spormann A.M."/>
            <person name="Op Den Camp H."/>
            <person name="Overmann J."/>
            <person name="Amann R."/>
            <person name="Jetten M.S.M."/>
            <person name="Mascher T."/>
            <person name="Medema M.H."/>
            <person name="Devos D.P."/>
            <person name="Kaster A.-K."/>
            <person name="Ovreas L."/>
            <person name="Rohde M."/>
            <person name="Galperin M.Y."/>
            <person name="Jogler C."/>
        </authorList>
    </citation>
    <scope>NUCLEOTIDE SEQUENCE [LARGE SCALE GENOMIC DNA]</scope>
    <source>
        <strain evidence="2 3">Pla108</strain>
    </source>
</reference>
<evidence type="ECO:0000313" key="3">
    <source>
        <dbReference type="Proteomes" id="UP000317421"/>
    </source>
</evidence>
<dbReference type="GO" id="GO:0004764">
    <property type="term" value="F:shikimate 3-dehydrogenase (NADP+) activity"/>
    <property type="evidence" value="ECO:0007669"/>
    <property type="project" value="UniProtKB-EC"/>
</dbReference>
<evidence type="ECO:0000313" key="2">
    <source>
        <dbReference type="EMBL" id="TWT96828.1"/>
    </source>
</evidence>
<dbReference type="GO" id="GO:0019632">
    <property type="term" value="P:shikimate metabolic process"/>
    <property type="evidence" value="ECO:0007669"/>
    <property type="project" value="TreeGrafter"/>
</dbReference>
<dbReference type="InterPro" id="IPR036291">
    <property type="entry name" value="NAD(P)-bd_dom_sf"/>
</dbReference>
<dbReference type="OrthoDB" id="9792692at2"/>
<keyword evidence="3" id="KW-1185">Reference proteome</keyword>
<dbReference type="InterPro" id="IPR046346">
    <property type="entry name" value="Aminoacid_DH-like_N_sf"/>
</dbReference>
<gene>
    <name evidence="2" type="primary">aroE_2</name>
    <name evidence="2" type="ORF">Pla108_26020</name>
</gene>
<keyword evidence="1 2" id="KW-0560">Oxidoreductase</keyword>
<dbReference type="RefSeq" id="WP_146445331.1">
    <property type="nucleotide sequence ID" value="NZ_SJPR01000003.1"/>
</dbReference>
<accession>A0A5C6ABY1</accession>
<proteinExistence type="predicted"/>
<dbReference type="Gene3D" id="3.40.50.720">
    <property type="entry name" value="NAD(P)-binding Rossmann-like Domain"/>
    <property type="match status" value="1"/>
</dbReference>
<dbReference type="InterPro" id="IPR022893">
    <property type="entry name" value="Shikimate_DH_fam"/>
</dbReference>
<dbReference type="Gene3D" id="3.40.50.10860">
    <property type="entry name" value="Leucine Dehydrogenase, chain A, domain 1"/>
    <property type="match status" value="1"/>
</dbReference>
<dbReference type="SUPFAM" id="SSF53223">
    <property type="entry name" value="Aminoacid dehydrogenase-like, N-terminal domain"/>
    <property type="match status" value="1"/>
</dbReference>
<dbReference type="EC" id="1.1.1.25" evidence="2"/>
<sequence>MSNLLEKCCLIGESVGGDPTHFMIERALDDLGLDWRFLSFETAADRLAEALAGADALGFAGVRLRGTLADKPPAIASRTERARRTGRITHLTRHDGVLQGDDATGPALVEALAEFGDPTGKRVVLLGAGGAAPSIADVLVECGAALVAVADASSDRAAAVVLAAQTQRSDAAPKDSLACEVRPLAWEGDWLDLPDHVDWVVSTASWPKSDNERIAKVIAPELNDSHVVIDLGIGSNRSPLQLAAAGRGATVIGGLPVLVAKTALAVEAWTGLEVDRAVLRDAAEEFLGV</sequence>
<dbReference type="AlphaFoldDB" id="A0A5C6ABY1"/>
<dbReference type="Proteomes" id="UP000317421">
    <property type="component" value="Unassembled WGS sequence"/>
</dbReference>
<dbReference type="PANTHER" id="PTHR21089:SF1">
    <property type="entry name" value="BIFUNCTIONAL 3-DEHYDROQUINATE DEHYDRATASE_SHIKIMATE DEHYDROGENASE, CHLOROPLASTIC"/>
    <property type="match status" value="1"/>
</dbReference>
<name>A0A5C6ABY1_9BACT</name>
<evidence type="ECO:0000256" key="1">
    <source>
        <dbReference type="ARBA" id="ARBA00023002"/>
    </source>
</evidence>